<keyword evidence="2" id="KW-1133">Transmembrane helix</keyword>
<gene>
    <name evidence="4" type="ORF">CAPTEDRAFT_202418</name>
</gene>
<keyword evidence="3" id="KW-0732">Signal</keyword>
<protein>
    <submittedName>
        <fullName evidence="4 5">Uncharacterized protein</fullName>
    </submittedName>
</protein>
<feature type="compositionally biased region" description="Polar residues" evidence="1">
    <location>
        <begin position="243"/>
        <end position="254"/>
    </location>
</feature>
<dbReference type="Proteomes" id="UP000014760">
    <property type="component" value="Unassembled WGS sequence"/>
</dbReference>
<feature type="region of interest" description="Disordered" evidence="1">
    <location>
        <begin position="211"/>
        <end position="262"/>
    </location>
</feature>
<keyword evidence="2" id="KW-0472">Membrane</keyword>
<feature type="transmembrane region" description="Helical" evidence="2">
    <location>
        <begin position="180"/>
        <end position="202"/>
    </location>
</feature>
<dbReference type="EnsemblMetazoa" id="CapteT202418">
    <property type="protein sequence ID" value="CapteP202418"/>
    <property type="gene ID" value="CapteG202418"/>
</dbReference>
<feature type="region of interest" description="Disordered" evidence="1">
    <location>
        <begin position="324"/>
        <end position="358"/>
    </location>
</feature>
<reference evidence="4 6" key="2">
    <citation type="journal article" date="2013" name="Nature">
        <title>Insights into bilaterian evolution from three spiralian genomes.</title>
        <authorList>
            <person name="Simakov O."/>
            <person name="Marletaz F."/>
            <person name="Cho S.J."/>
            <person name="Edsinger-Gonzales E."/>
            <person name="Havlak P."/>
            <person name="Hellsten U."/>
            <person name="Kuo D.H."/>
            <person name="Larsson T."/>
            <person name="Lv J."/>
            <person name="Arendt D."/>
            <person name="Savage R."/>
            <person name="Osoegawa K."/>
            <person name="de Jong P."/>
            <person name="Grimwood J."/>
            <person name="Chapman J.A."/>
            <person name="Shapiro H."/>
            <person name="Aerts A."/>
            <person name="Otillar R.P."/>
            <person name="Terry A.Y."/>
            <person name="Boore J.L."/>
            <person name="Grigoriev I.V."/>
            <person name="Lindberg D.R."/>
            <person name="Seaver E.C."/>
            <person name="Weisblat D.A."/>
            <person name="Putnam N.H."/>
            <person name="Rokhsar D.S."/>
        </authorList>
    </citation>
    <scope>NUCLEOTIDE SEQUENCE</scope>
    <source>
        <strain evidence="4 6">I ESC-2004</strain>
    </source>
</reference>
<evidence type="ECO:0000256" key="1">
    <source>
        <dbReference type="SAM" id="MobiDB-lite"/>
    </source>
</evidence>
<reference evidence="6" key="1">
    <citation type="submission" date="2012-12" db="EMBL/GenBank/DDBJ databases">
        <authorList>
            <person name="Hellsten U."/>
            <person name="Grimwood J."/>
            <person name="Chapman J.A."/>
            <person name="Shapiro H."/>
            <person name="Aerts A."/>
            <person name="Otillar R.P."/>
            <person name="Terry A.Y."/>
            <person name="Boore J.L."/>
            <person name="Simakov O."/>
            <person name="Marletaz F."/>
            <person name="Cho S.-J."/>
            <person name="Edsinger-Gonzales E."/>
            <person name="Havlak P."/>
            <person name="Kuo D.-H."/>
            <person name="Larsson T."/>
            <person name="Lv J."/>
            <person name="Arendt D."/>
            <person name="Savage R."/>
            <person name="Osoegawa K."/>
            <person name="de Jong P."/>
            <person name="Lindberg D.R."/>
            <person name="Seaver E.C."/>
            <person name="Weisblat D.A."/>
            <person name="Putnam N.H."/>
            <person name="Grigoriev I.V."/>
            <person name="Rokhsar D.S."/>
        </authorList>
    </citation>
    <scope>NUCLEOTIDE SEQUENCE</scope>
    <source>
        <strain evidence="6">I ESC-2004</strain>
    </source>
</reference>
<dbReference type="EMBL" id="AMQN01010124">
    <property type="status" value="NOT_ANNOTATED_CDS"/>
    <property type="molecule type" value="Genomic_DNA"/>
</dbReference>
<feature type="region of interest" description="Disordered" evidence="1">
    <location>
        <begin position="404"/>
        <end position="479"/>
    </location>
</feature>
<dbReference type="AlphaFoldDB" id="R7TZ59"/>
<dbReference type="EMBL" id="KB307090">
    <property type="protein sequence ID" value="ELT99218.1"/>
    <property type="molecule type" value="Genomic_DNA"/>
</dbReference>
<keyword evidence="2" id="KW-0812">Transmembrane</keyword>
<feature type="signal peptide" evidence="3">
    <location>
        <begin position="1"/>
        <end position="35"/>
    </location>
</feature>
<organism evidence="4">
    <name type="scientific">Capitella teleta</name>
    <name type="common">Polychaete worm</name>
    <dbReference type="NCBI Taxonomy" id="283909"/>
    <lineage>
        <taxon>Eukaryota</taxon>
        <taxon>Metazoa</taxon>
        <taxon>Spiralia</taxon>
        <taxon>Lophotrochozoa</taxon>
        <taxon>Annelida</taxon>
        <taxon>Polychaeta</taxon>
        <taxon>Sedentaria</taxon>
        <taxon>Scolecida</taxon>
        <taxon>Capitellidae</taxon>
        <taxon>Capitella</taxon>
    </lineage>
</organism>
<evidence type="ECO:0000313" key="5">
    <source>
        <dbReference type="EnsemblMetazoa" id="CapteP202418"/>
    </source>
</evidence>
<evidence type="ECO:0000313" key="4">
    <source>
        <dbReference type="EMBL" id="ELT99218.1"/>
    </source>
</evidence>
<feature type="chain" id="PRO_5008787526" evidence="3">
    <location>
        <begin position="36"/>
        <end position="479"/>
    </location>
</feature>
<name>R7TZ59_CAPTE</name>
<keyword evidence="6" id="KW-1185">Reference proteome</keyword>
<feature type="compositionally biased region" description="Acidic residues" evidence="1">
    <location>
        <begin position="412"/>
        <end position="427"/>
    </location>
</feature>
<accession>R7TZ59</accession>
<evidence type="ECO:0000256" key="2">
    <source>
        <dbReference type="SAM" id="Phobius"/>
    </source>
</evidence>
<reference evidence="5" key="3">
    <citation type="submission" date="2015-06" db="UniProtKB">
        <authorList>
            <consortium name="EnsemblMetazoa"/>
        </authorList>
    </citation>
    <scope>IDENTIFICATION</scope>
</reference>
<feature type="compositionally biased region" description="Polar residues" evidence="1">
    <location>
        <begin position="332"/>
        <end position="348"/>
    </location>
</feature>
<feature type="region of interest" description="Disordered" evidence="1">
    <location>
        <begin position="142"/>
        <end position="175"/>
    </location>
</feature>
<dbReference type="HOGENOM" id="CLU_570173_0_0_1"/>
<sequence>MGSAKSRHTKAGSPWPASCAMFVVHVLLIISAVCASPSTFPAHHEFVFDSSEPASSQLIEALHNLQMLPNPAYCYGFRKAVRTHSGPSEEDIVFALYISRRSDDLTNCSMDTMPFTSSPSVEESSINREVTATNTANRVANSNLQDDDVPPSFPIGQVSRDSLMETETDKKTGKLSRTQLTVISTCSVVIGLFFIAALAMRLRNYLKRRRRPAMDRWGSARSSNSGKHHPGGLGQPGARQKSPLASSQVDQQSLEGPVFDRGGVPTLNNWGGNHLPINDVMDEKPMLVITSASVPSSPSLPTMPLDYGLPQPKVLTEDVTRMAPDDTHDHNANTYLHDTQQSERTSASSDDKECDEDEDDNCALWESGVAQTSLAGFTQSDLSIASTDVHRGYCYGNQEEYTCTDWPTEPPHEEEEEEEEEEECIEEEEKKTDEKEEEEEEQRLVAENVSPVSEIPKTAVTDDSPLLGPDFEGMTPTYV</sequence>
<evidence type="ECO:0000313" key="6">
    <source>
        <dbReference type="Proteomes" id="UP000014760"/>
    </source>
</evidence>
<proteinExistence type="predicted"/>
<evidence type="ECO:0000256" key="3">
    <source>
        <dbReference type="SAM" id="SignalP"/>
    </source>
</evidence>